<reference evidence="4" key="3">
    <citation type="submission" date="2016-06" db="UniProtKB">
        <authorList>
            <consortium name="WormBaseParasite"/>
        </authorList>
    </citation>
    <scope>IDENTIFICATION</scope>
</reference>
<evidence type="ECO:0000256" key="2">
    <source>
        <dbReference type="SAM" id="MobiDB-lite"/>
    </source>
</evidence>
<dbReference type="GO" id="GO:0035145">
    <property type="term" value="C:exon-exon junction complex"/>
    <property type="evidence" value="ECO:0007669"/>
    <property type="project" value="TreeGrafter"/>
</dbReference>
<evidence type="ECO:0000313" key="3">
    <source>
        <dbReference type="Proteomes" id="UP000050741"/>
    </source>
</evidence>
<feature type="compositionally biased region" description="Polar residues" evidence="2">
    <location>
        <begin position="264"/>
        <end position="274"/>
    </location>
</feature>
<keyword evidence="3" id="KW-1185">Reference proteome</keyword>
<proteinExistence type="predicted"/>
<dbReference type="AlphaFoldDB" id="A0A183CDV9"/>
<dbReference type="Proteomes" id="UP000050741">
    <property type="component" value="Unassembled WGS sequence"/>
</dbReference>
<reference evidence="3" key="2">
    <citation type="submission" date="2014-05" db="EMBL/GenBank/DDBJ databases">
        <title>The genome and life-stage specific transcriptomes of Globodera pallida elucidate key aspects of plant parasitism by a cyst nematode.</title>
        <authorList>
            <person name="Cotton J.A."/>
            <person name="Lilley C.J."/>
            <person name="Jones L.M."/>
            <person name="Kikuchi T."/>
            <person name="Reid A.J."/>
            <person name="Thorpe P."/>
            <person name="Tsai I.J."/>
            <person name="Beasley H."/>
            <person name="Blok V."/>
            <person name="Cock P.J.A."/>
            <person name="Van den Akker S.E."/>
            <person name="Holroyd N."/>
            <person name="Hunt M."/>
            <person name="Mantelin S."/>
            <person name="Naghra H."/>
            <person name="Pain A."/>
            <person name="Palomares-Rius J.E."/>
            <person name="Zarowiecki M."/>
            <person name="Berriman M."/>
            <person name="Jones J.T."/>
            <person name="Urwin P.E."/>
        </authorList>
    </citation>
    <scope>NUCLEOTIDE SEQUENCE [LARGE SCALE GENOMIC DNA]</scope>
    <source>
        <strain evidence="3">Lindley</strain>
    </source>
</reference>
<dbReference type="GO" id="GO:0005737">
    <property type="term" value="C:cytoplasm"/>
    <property type="evidence" value="ECO:0007669"/>
    <property type="project" value="TreeGrafter"/>
</dbReference>
<feature type="region of interest" description="Disordered" evidence="2">
    <location>
        <begin position="246"/>
        <end position="277"/>
    </location>
</feature>
<protein>
    <submittedName>
        <fullName evidence="4">GB1/RHD3-type G domain-containing protein</fullName>
    </submittedName>
</protein>
<sequence length="404" mass="46166">MTSHEQWVSDMKRQAEIRKRNIQVLKNAKPLDKDRLRSMDSSLKKVATFTQKLKNIDAQSAPQFLPELDRLNLPKYLHEIAANICEAKLTSLDLERVSGTIGCTIPSAVAQQKELLLHGLFEKDGLQLLGAVLSYLVNIDKQEHVNVIVPLSIVQRQSTSAIDAAEGLSSMFSDEQRNVVAKLLTDYWDGLVEHTNNTRLAMNKLLKQIKRRRASADDRQRFETLEAQFRRLSEDAVDLGECLGRAPPIMPSEPSDDELERFYTGQSPSSAEKQSQIERLKRKVRVLESKNAELVSSQPRLEKAEDKGWTLEMVKLDTERLLAKAQCERWRNDFNGMSRKYNKFEKDTIEQLGKRDEQIEQLQRRGMEMEEELKTLREEQKSGVVFLLALFLLSTASYSSAGCK</sequence>
<dbReference type="GO" id="GO:0000184">
    <property type="term" value="P:nuclear-transcribed mRNA catabolic process, nonsense-mediated decay"/>
    <property type="evidence" value="ECO:0007669"/>
    <property type="project" value="InterPro"/>
</dbReference>
<dbReference type="PANTHER" id="PTHR12839">
    <property type="entry name" value="NONSENSE-MEDIATED MRNA DECAY PROTEIN 2 UP-FRAMESHIFT SUPPRESSOR 2"/>
    <property type="match status" value="1"/>
</dbReference>
<evidence type="ECO:0000313" key="4">
    <source>
        <dbReference type="WBParaSite" id="GPLIN_001106300"/>
    </source>
</evidence>
<accession>A0A183CDV9</accession>
<reference evidence="3" key="1">
    <citation type="submission" date="2013-12" db="EMBL/GenBank/DDBJ databases">
        <authorList>
            <person name="Aslett M."/>
        </authorList>
    </citation>
    <scope>NUCLEOTIDE SEQUENCE [LARGE SCALE GENOMIC DNA]</scope>
    <source>
        <strain evidence="3">Lindley</strain>
    </source>
</reference>
<dbReference type="WBParaSite" id="GPLIN_001106300">
    <property type="protein sequence ID" value="GPLIN_001106300"/>
    <property type="gene ID" value="GPLIN_001106300"/>
</dbReference>
<keyword evidence="1" id="KW-0175">Coiled coil</keyword>
<dbReference type="PANTHER" id="PTHR12839:SF7">
    <property type="entry name" value="REGULATOR OF NONSENSE TRANSCRIPTS 2"/>
    <property type="match status" value="1"/>
</dbReference>
<feature type="coiled-coil region" evidence="1">
    <location>
        <begin position="352"/>
        <end position="379"/>
    </location>
</feature>
<organism evidence="3 4">
    <name type="scientific">Globodera pallida</name>
    <name type="common">Potato cyst nematode worm</name>
    <name type="synonym">Heterodera pallida</name>
    <dbReference type="NCBI Taxonomy" id="36090"/>
    <lineage>
        <taxon>Eukaryota</taxon>
        <taxon>Metazoa</taxon>
        <taxon>Ecdysozoa</taxon>
        <taxon>Nematoda</taxon>
        <taxon>Chromadorea</taxon>
        <taxon>Rhabditida</taxon>
        <taxon>Tylenchina</taxon>
        <taxon>Tylenchomorpha</taxon>
        <taxon>Tylenchoidea</taxon>
        <taxon>Heteroderidae</taxon>
        <taxon>Heteroderinae</taxon>
        <taxon>Globodera</taxon>
    </lineage>
</organism>
<name>A0A183CDV9_GLOPA</name>
<evidence type="ECO:0000256" key="1">
    <source>
        <dbReference type="SAM" id="Coils"/>
    </source>
</evidence>
<dbReference type="Gene3D" id="1.25.40.180">
    <property type="match status" value="2"/>
</dbReference>
<dbReference type="InterPro" id="IPR039762">
    <property type="entry name" value="Nmd2/UPF2"/>
</dbReference>